<evidence type="ECO:0000256" key="4">
    <source>
        <dbReference type="ARBA" id="ARBA00023136"/>
    </source>
</evidence>
<dbReference type="EMBL" id="AATP01000012">
    <property type="protein sequence ID" value="EAU39772.1"/>
    <property type="molecule type" value="Genomic_DNA"/>
</dbReference>
<dbReference type="InterPro" id="IPR001750">
    <property type="entry name" value="ND/Mrp_TM"/>
</dbReference>
<evidence type="ECO:0000256" key="1">
    <source>
        <dbReference type="ARBA" id="ARBA00004127"/>
    </source>
</evidence>
<feature type="transmembrane region" description="Helical" evidence="5">
    <location>
        <begin position="34"/>
        <end position="54"/>
    </location>
</feature>
<dbReference type="HAMAP" id="MF_00445">
    <property type="entry name" value="NDH1_NuoN_1"/>
    <property type="match status" value="1"/>
</dbReference>
<evidence type="ECO:0000259" key="7">
    <source>
        <dbReference type="Pfam" id="PF00361"/>
    </source>
</evidence>
<keyword evidence="5" id="KW-0813">Transport</keyword>
<sequence length="471" mass="49050">MMPIEDVLPEITVLVTAVAIVLLASFLPRRLQWVNAPVALAGLATATLLLLPQVNGEARATFSDTYALDMASIGGRLLILFATAVTVLLSPRWFATDQRHGEFYAMLLFSALGAMVLAGALDLLFVLIGVLLSSATGYVLAAYHRDWALSLEAGMKYFLVGALANTALALGATFLIGMLGGPGFGEMAAALSAGRASPLLLVGLGLVTIGMAYKLGAAPAHAWLPDVAEGAPAPSAAFLTVVPKIGAAIALARLVSLFPETDFAIRSLIAALAVITMTLGNLAALWQDDMRRMLGWSSVSQAGYLLMAVTVTSLTDHAIPALVTFLFGYAAANLTAFAAITHLRGRTDRGNYGGLLKTAPLPAIALIVAFLSLVGIPPLGGFVGKLELFLATIDGGYVWLAIAALVNTVVSLAYYLRFVTPMVLGPPSENVFQLGSWSRVATTVALVATIAIGLFGQLILGPVTGSVFLPT</sequence>
<keyword evidence="2 5" id="KW-0812">Transmembrane</keyword>
<dbReference type="Pfam" id="PF00361">
    <property type="entry name" value="Proton_antipo_M"/>
    <property type="match status" value="1"/>
</dbReference>
<feature type="transmembrane region" description="Helical" evidence="5">
    <location>
        <begin position="318"/>
        <end position="343"/>
    </location>
</feature>
<keyword evidence="3 5" id="KW-1133">Transmembrane helix</keyword>
<dbReference type="GO" id="GO:0048038">
    <property type="term" value="F:quinone binding"/>
    <property type="evidence" value="ECO:0007669"/>
    <property type="project" value="UniProtKB-KW"/>
</dbReference>
<dbReference type="EC" id="7.1.1.-" evidence="5"/>
<dbReference type="GO" id="GO:0012505">
    <property type="term" value="C:endomembrane system"/>
    <property type="evidence" value="ECO:0007669"/>
    <property type="project" value="UniProtKB-SubCell"/>
</dbReference>
<feature type="transmembrane region" description="Helical" evidence="5">
    <location>
        <begin position="66"/>
        <end position="89"/>
    </location>
</feature>
<gene>
    <name evidence="5" type="primary">nuoN</name>
    <name evidence="8" type="ORF">FP2506_00120</name>
</gene>
<evidence type="ECO:0000256" key="2">
    <source>
        <dbReference type="ARBA" id="ARBA00022692"/>
    </source>
</evidence>
<dbReference type="InterPro" id="IPR010096">
    <property type="entry name" value="NADH-Q_OxRdtase_suN/2"/>
</dbReference>
<keyword evidence="9" id="KW-1185">Reference proteome</keyword>
<feature type="domain" description="NADH:quinone oxidoreductase/Mrp antiporter transmembrane" evidence="7">
    <location>
        <begin position="120"/>
        <end position="410"/>
    </location>
</feature>
<proteinExistence type="inferred from homology"/>
<feature type="transmembrane region" description="Helical" evidence="5">
    <location>
        <begin position="6"/>
        <end position="27"/>
    </location>
</feature>
<evidence type="ECO:0000256" key="5">
    <source>
        <dbReference type="HAMAP-Rule" id="MF_00445"/>
    </source>
</evidence>
<dbReference type="HOGENOM" id="CLU_007100_1_3_5"/>
<protein>
    <recommendedName>
        <fullName evidence="5">NADH-quinone oxidoreductase subunit N</fullName>
        <ecNumber evidence="5">7.1.1.-</ecNumber>
    </recommendedName>
    <alternativeName>
        <fullName evidence="5">NADH dehydrogenase I subunit N</fullName>
    </alternativeName>
    <alternativeName>
        <fullName evidence="5">NDH-1 subunit N</fullName>
    </alternativeName>
</protein>
<dbReference type="GO" id="GO:0005886">
    <property type="term" value="C:plasma membrane"/>
    <property type="evidence" value="ECO:0007669"/>
    <property type="project" value="UniProtKB-SubCell"/>
</dbReference>
<evidence type="ECO:0000256" key="3">
    <source>
        <dbReference type="ARBA" id="ARBA00022989"/>
    </source>
</evidence>
<dbReference type="PANTHER" id="PTHR22773">
    <property type="entry name" value="NADH DEHYDROGENASE"/>
    <property type="match status" value="1"/>
</dbReference>
<organism evidence="8 9">
    <name type="scientific">Fulvimarina pelagi HTCC2506</name>
    <dbReference type="NCBI Taxonomy" id="314231"/>
    <lineage>
        <taxon>Bacteria</taxon>
        <taxon>Pseudomonadati</taxon>
        <taxon>Pseudomonadota</taxon>
        <taxon>Alphaproteobacteria</taxon>
        <taxon>Hyphomicrobiales</taxon>
        <taxon>Aurantimonadaceae</taxon>
        <taxon>Fulvimarina</taxon>
    </lineage>
</organism>
<dbReference type="eggNOG" id="COG1007">
    <property type="taxonomic scope" value="Bacteria"/>
</dbReference>
<dbReference type="GO" id="GO:0042773">
    <property type="term" value="P:ATP synthesis coupled electron transport"/>
    <property type="evidence" value="ECO:0007669"/>
    <property type="project" value="InterPro"/>
</dbReference>
<comment type="caution">
    <text evidence="8">The sequence shown here is derived from an EMBL/GenBank/DDBJ whole genome shotgun (WGS) entry which is preliminary data.</text>
</comment>
<keyword evidence="5" id="KW-0520">NAD</keyword>
<dbReference type="Proteomes" id="UP000004310">
    <property type="component" value="Unassembled WGS sequence"/>
</dbReference>
<feature type="transmembrane region" description="Helical" evidence="5">
    <location>
        <begin position="355"/>
        <end position="376"/>
    </location>
</feature>
<comment type="function">
    <text evidence="5">NDH-1 shuttles electrons from NADH, via FMN and iron-sulfur (Fe-S) centers, to quinones in the respiratory chain. The immediate electron acceptor for the enzyme in this species is believed to be ubiquinone. Couples the redox reaction to proton translocation (for every two electrons transferred, four hydrogen ions are translocated across the cytoplasmic membrane), and thus conserves the redox energy in a proton gradient.</text>
</comment>
<keyword evidence="5" id="KW-1278">Translocase</keyword>
<keyword evidence="5" id="KW-0830">Ubiquinone</keyword>
<comment type="similarity">
    <text evidence="5">Belongs to the complex I subunit 2 family.</text>
</comment>
<dbReference type="GO" id="GO:0050136">
    <property type="term" value="F:NADH dehydrogenase (quinone) (non-electrogenic) activity"/>
    <property type="evidence" value="ECO:0007669"/>
    <property type="project" value="UniProtKB-UniRule"/>
</dbReference>
<accession>Q0FXW1</accession>
<feature type="transmembrane region" description="Helical" evidence="5">
    <location>
        <begin position="396"/>
        <end position="416"/>
    </location>
</feature>
<comment type="catalytic activity">
    <reaction evidence="5">
        <text>a quinone + NADH + 5 H(+)(in) = a quinol + NAD(+) + 4 H(+)(out)</text>
        <dbReference type="Rhea" id="RHEA:57888"/>
        <dbReference type="ChEBI" id="CHEBI:15378"/>
        <dbReference type="ChEBI" id="CHEBI:24646"/>
        <dbReference type="ChEBI" id="CHEBI:57540"/>
        <dbReference type="ChEBI" id="CHEBI:57945"/>
        <dbReference type="ChEBI" id="CHEBI:132124"/>
    </reaction>
</comment>
<dbReference type="AlphaFoldDB" id="Q0FXW1"/>
<dbReference type="STRING" id="217511.GCA_001463845_03316"/>
<evidence type="ECO:0000313" key="8">
    <source>
        <dbReference type="EMBL" id="EAU39772.1"/>
    </source>
</evidence>
<keyword evidence="5" id="KW-0874">Quinone</keyword>
<feature type="transmembrane region" description="Helical" evidence="5">
    <location>
        <begin position="236"/>
        <end position="258"/>
    </location>
</feature>
<comment type="subunit">
    <text evidence="5">NDH-1 is composed of 14 different subunits. Subunits NuoA, H, J, K, L, M, N constitute the membrane sector of the complex.</text>
</comment>
<dbReference type="PRINTS" id="PR01434">
    <property type="entry name" value="NADHDHGNASE5"/>
</dbReference>
<reference evidence="8 9" key="1">
    <citation type="journal article" date="2010" name="J. Bacteriol.">
        <title>Genome sequence of Fulvimarina pelagi HTCC2506T, a Mn(II)-oxidizing alphaproteobacterium possessing an aerobic anoxygenic photosynthetic gene cluster and Xanthorhodopsin.</title>
        <authorList>
            <person name="Kang I."/>
            <person name="Oh H.M."/>
            <person name="Lim S.I."/>
            <person name="Ferriera S."/>
            <person name="Giovannoni S.J."/>
            <person name="Cho J.C."/>
        </authorList>
    </citation>
    <scope>NUCLEOTIDE SEQUENCE [LARGE SCALE GENOMIC DNA]</scope>
    <source>
        <strain evidence="8 9">HTCC2506</strain>
    </source>
</reference>
<keyword evidence="5" id="KW-1003">Cell membrane</keyword>
<dbReference type="GO" id="GO:0008137">
    <property type="term" value="F:NADH dehydrogenase (ubiquinone) activity"/>
    <property type="evidence" value="ECO:0007669"/>
    <property type="project" value="InterPro"/>
</dbReference>
<keyword evidence="4 5" id="KW-0472">Membrane</keyword>
<feature type="transmembrane region" description="Helical" evidence="5">
    <location>
        <begin position="264"/>
        <end position="286"/>
    </location>
</feature>
<dbReference type="RefSeq" id="WP_007068911.1">
    <property type="nucleotide sequence ID" value="NZ_DS022273.1"/>
</dbReference>
<feature type="transmembrane region" description="Helical" evidence="5">
    <location>
        <begin position="199"/>
        <end position="224"/>
    </location>
</feature>
<name>Q0FXW1_9HYPH</name>
<evidence type="ECO:0000313" key="9">
    <source>
        <dbReference type="Proteomes" id="UP000004310"/>
    </source>
</evidence>
<feature type="transmembrane region" description="Helical" evidence="5">
    <location>
        <begin position="155"/>
        <end position="179"/>
    </location>
</feature>
<evidence type="ECO:0000256" key="6">
    <source>
        <dbReference type="RuleBase" id="RU000320"/>
    </source>
</evidence>
<feature type="transmembrane region" description="Helical" evidence="5">
    <location>
        <begin position="437"/>
        <end position="460"/>
    </location>
</feature>
<comment type="subcellular location">
    <subcellularLocation>
        <location evidence="5">Cell membrane</location>
        <topology evidence="5">Multi-pass membrane protein</topology>
    </subcellularLocation>
    <subcellularLocation>
        <location evidence="1">Endomembrane system</location>
        <topology evidence="1">Multi-pass membrane protein</topology>
    </subcellularLocation>
    <subcellularLocation>
        <location evidence="6">Membrane</location>
        <topology evidence="6">Multi-pass membrane protein</topology>
    </subcellularLocation>
</comment>